<evidence type="ECO:0000313" key="7">
    <source>
        <dbReference type="Proteomes" id="UP000037904"/>
    </source>
</evidence>
<keyword evidence="2 4" id="KW-0863">Zinc-finger</keyword>
<evidence type="ECO:0000259" key="5">
    <source>
        <dbReference type="PROSITE" id="PS50199"/>
    </source>
</evidence>
<evidence type="ECO:0000256" key="1">
    <source>
        <dbReference type="ARBA" id="ARBA00022723"/>
    </source>
</evidence>
<dbReference type="OrthoDB" id="5095902at2759"/>
<feature type="domain" description="RanBP2-type" evidence="5">
    <location>
        <begin position="14"/>
        <end position="45"/>
    </location>
</feature>
<comment type="caution">
    <text evidence="6">The sequence shown here is derived from an EMBL/GenBank/DDBJ whole genome shotgun (WGS) entry which is preliminary data.</text>
</comment>
<dbReference type="GO" id="GO:0008270">
    <property type="term" value="F:zinc ion binding"/>
    <property type="evidence" value="ECO:0007669"/>
    <property type="project" value="UniProtKB-KW"/>
</dbReference>
<dbReference type="EMBL" id="JXCE01000092">
    <property type="protein sequence ID" value="KPA41594.1"/>
    <property type="molecule type" value="Genomic_DNA"/>
</dbReference>
<sequence length="87" mass="9567">MSSGTVEKITDQVRSDHTQWQCQSCRTVNSMDNENCTGCSKPRLNQSFAMTSTQGIIGRNAGKNADGKEEWYYNLAVNGNSSWDVGA</sequence>
<keyword evidence="3" id="KW-0862">Zinc</keyword>
<dbReference type="PROSITE" id="PS01358">
    <property type="entry name" value="ZF_RANBP2_1"/>
    <property type="match status" value="1"/>
</dbReference>
<keyword evidence="1" id="KW-0479">Metal-binding</keyword>
<dbReference type="Gene3D" id="2.30.30.380">
    <property type="entry name" value="Zn-finger domain of Sec23/24"/>
    <property type="match status" value="1"/>
</dbReference>
<dbReference type="InterPro" id="IPR036443">
    <property type="entry name" value="Znf_RanBP2_sf"/>
</dbReference>
<dbReference type="AlphaFoldDB" id="A0A0N0DET0"/>
<evidence type="ECO:0000256" key="3">
    <source>
        <dbReference type="ARBA" id="ARBA00022833"/>
    </source>
</evidence>
<gene>
    <name evidence="6" type="ORF">FLAG1_05556</name>
</gene>
<name>A0A0N0DET0_FUSLA</name>
<dbReference type="InterPro" id="IPR001876">
    <property type="entry name" value="Znf_RanBP2"/>
</dbReference>
<accession>A0A0N0DET0</accession>
<evidence type="ECO:0000256" key="4">
    <source>
        <dbReference type="PROSITE-ProRule" id="PRU00322"/>
    </source>
</evidence>
<protein>
    <recommendedName>
        <fullName evidence="5">RanBP2-type domain-containing protein</fullName>
    </recommendedName>
</protein>
<keyword evidence="7" id="KW-1185">Reference proteome</keyword>
<reference evidence="6 7" key="1">
    <citation type="submission" date="2015-04" db="EMBL/GenBank/DDBJ databases">
        <title>The draft genome sequence of Fusarium langsethiae, a T-2/HT-2 mycotoxin producer.</title>
        <authorList>
            <person name="Lysoe E."/>
            <person name="Divon H.H."/>
            <person name="Terzi V."/>
            <person name="Orru L."/>
            <person name="Lamontanara A."/>
            <person name="Kolseth A.-K."/>
            <person name="Frandsen R.J."/>
            <person name="Nielsen K."/>
            <person name="Thrane U."/>
        </authorList>
    </citation>
    <scope>NUCLEOTIDE SEQUENCE [LARGE SCALE GENOMIC DNA]</scope>
    <source>
        <strain evidence="6 7">Fl201059</strain>
    </source>
</reference>
<dbReference type="SUPFAM" id="SSF90209">
    <property type="entry name" value="Ran binding protein zinc finger-like"/>
    <property type="match status" value="1"/>
</dbReference>
<dbReference type="Proteomes" id="UP000037904">
    <property type="component" value="Unassembled WGS sequence"/>
</dbReference>
<evidence type="ECO:0000256" key="2">
    <source>
        <dbReference type="ARBA" id="ARBA00022771"/>
    </source>
</evidence>
<dbReference type="PROSITE" id="PS50199">
    <property type="entry name" value="ZF_RANBP2_2"/>
    <property type="match status" value="1"/>
</dbReference>
<evidence type="ECO:0000313" key="6">
    <source>
        <dbReference type="EMBL" id="KPA41594.1"/>
    </source>
</evidence>
<proteinExistence type="predicted"/>
<organism evidence="6 7">
    <name type="scientific">Fusarium langsethiae</name>
    <dbReference type="NCBI Taxonomy" id="179993"/>
    <lineage>
        <taxon>Eukaryota</taxon>
        <taxon>Fungi</taxon>
        <taxon>Dikarya</taxon>
        <taxon>Ascomycota</taxon>
        <taxon>Pezizomycotina</taxon>
        <taxon>Sordariomycetes</taxon>
        <taxon>Hypocreomycetidae</taxon>
        <taxon>Hypocreales</taxon>
        <taxon>Nectriaceae</taxon>
        <taxon>Fusarium</taxon>
    </lineage>
</organism>